<dbReference type="CDD" id="cd08704">
    <property type="entry name" value="Met_tRNA_FMT_C"/>
    <property type="match status" value="1"/>
</dbReference>
<comment type="caution">
    <text evidence="8">The sequence shown here is derived from an EMBL/GenBank/DDBJ whole genome shotgun (WGS) entry which is preliminary data.</text>
</comment>
<keyword evidence="3 5" id="KW-0808">Transferase</keyword>
<dbReference type="InterPro" id="IPR005794">
    <property type="entry name" value="Fmt"/>
</dbReference>
<dbReference type="EC" id="2.1.2.9" evidence="2 5"/>
<evidence type="ECO:0000256" key="5">
    <source>
        <dbReference type="HAMAP-Rule" id="MF_00182"/>
    </source>
</evidence>
<keyword evidence="4 5" id="KW-0648">Protein biosynthesis</keyword>
<name>A0A511NEZ2_9FLAO</name>
<dbReference type="InterPro" id="IPR005793">
    <property type="entry name" value="Formyl_trans_C"/>
</dbReference>
<comment type="catalytic activity">
    <reaction evidence="5">
        <text>L-methionyl-tRNA(fMet) + (6R)-10-formyltetrahydrofolate = N-formyl-L-methionyl-tRNA(fMet) + (6S)-5,6,7,8-tetrahydrofolate + H(+)</text>
        <dbReference type="Rhea" id="RHEA:24380"/>
        <dbReference type="Rhea" id="RHEA-COMP:9952"/>
        <dbReference type="Rhea" id="RHEA-COMP:9953"/>
        <dbReference type="ChEBI" id="CHEBI:15378"/>
        <dbReference type="ChEBI" id="CHEBI:57453"/>
        <dbReference type="ChEBI" id="CHEBI:78530"/>
        <dbReference type="ChEBI" id="CHEBI:78844"/>
        <dbReference type="ChEBI" id="CHEBI:195366"/>
        <dbReference type="EC" id="2.1.2.9"/>
    </reaction>
</comment>
<dbReference type="AlphaFoldDB" id="A0A511NEZ2"/>
<dbReference type="InterPro" id="IPR011034">
    <property type="entry name" value="Formyl_transferase-like_C_sf"/>
</dbReference>
<protein>
    <recommendedName>
        <fullName evidence="2 5">Methionyl-tRNA formyltransferase</fullName>
        <ecNumber evidence="2 5">2.1.2.9</ecNumber>
    </recommendedName>
</protein>
<dbReference type="CDD" id="cd08646">
    <property type="entry name" value="FMT_core_Met-tRNA-FMT_N"/>
    <property type="match status" value="1"/>
</dbReference>
<dbReference type="InterPro" id="IPR036477">
    <property type="entry name" value="Formyl_transf_N_sf"/>
</dbReference>
<dbReference type="EMBL" id="BJXC01000006">
    <property type="protein sequence ID" value="GEM51355.1"/>
    <property type="molecule type" value="Genomic_DNA"/>
</dbReference>
<dbReference type="Pfam" id="PF00551">
    <property type="entry name" value="Formyl_trans_N"/>
    <property type="match status" value="1"/>
</dbReference>
<comment type="function">
    <text evidence="5">Attaches a formyl group to the free amino group of methionyl-tRNA(fMet). The formyl group appears to play a dual role in the initiator identity of N-formylmethionyl-tRNA by promoting its recognition by IF2 and preventing the misappropriation of this tRNA by the elongation apparatus.</text>
</comment>
<gene>
    <name evidence="5 8" type="primary">fmt</name>
    <name evidence="8" type="ORF">EB1_11450</name>
</gene>
<dbReference type="STRING" id="1218108.GCA_000382425_02442"/>
<dbReference type="SUPFAM" id="SSF53328">
    <property type="entry name" value="Formyltransferase"/>
    <property type="match status" value="1"/>
</dbReference>
<evidence type="ECO:0000256" key="4">
    <source>
        <dbReference type="ARBA" id="ARBA00022917"/>
    </source>
</evidence>
<dbReference type="Proteomes" id="UP000321245">
    <property type="component" value="Unassembled WGS sequence"/>
</dbReference>
<evidence type="ECO:0000313" key="9">
    <source>
        <dbReference type="Proteomes" id="UP000321245"/>
    </source>
</evidence>
<organism evidence="8 9">
    <name type="scientific">Empedobacter brevis NBRC 14943 = ATCC 43319</name>
    <dbReference type="NCBI Taxonomy" id="1218108"/>
    <lineage>
        <taxon>Bacteria</taxon>
        <taxon>Pseudomonadati</taxon>
        <taxon>Bacteroidota</taxon>
        <taxon>Flavobacteriia</taxon>
        <taxon>Flavobacteriales</taxon>
        <taxon>Weeksellaceae</taxon>
        <taxon>Empedobacter</taxon>
    </lineage>
</organism>
<feature type="domain" description="Formyl transferase N-terminal" evidence="6">
    <location>
        <begin position="1"/>
        <end position="179"/>
    </location>
</feature>
<dbReference type="Pfam" id="PF02911">
    <property type="entry name" value="Formyl_trans_C"/>
    <property type="match status" value="1"/>
</dbReference>
<evidence type="ECO:0000256" key="1">
    <source>
        <dbReference type="ARBA" id="ARBA00010699"/>
    </source>
</evidence>
<dbReference type="InterPro" id="IPR041711">
    <property type="entry name" value="Met-tRNA-FMT_N"/>
</dbReference>
<dbReference type="PANTHER" id="PTHR11138">
    <property type="entry name" value="METHIONYL-TRNA FORMYLTRANSFERASE"/>
    <property type="match status" value="1"/>
</dbReference>
<dbReference type="Gene3D" id="3.40.50.12230">
    <property type="match status" value="1"/>
</dbReference>
<dbReference type="RefSeq" id="WP_033422700.1">
    <property type="nucleotide sequence ID" value="NZ_BJXC01000006.1"/>
</dbReference>
<dbReference type="PANTHER" id="PTHR11138:SF5">
    <property type="entry name" value="METHIONYL-TRNA FORMYLTRANSFERASE, MITOCHONDRIAL"/>
    <property type="match status" value="1"/>
</dbReference>
<dbReference type="SUPFAM" id="SSF50486">
    <property type="entry name" value="FMT C-terminal domain-like"/>
    <property type="match status" value="1"/>
</dbReference>
<accession>A0A511NEZ2</accession>
<feature type="domain" description="Formyl transferase C-terminal" evidence="7">
    <location>
        <begin position="204"/>
        <end position="304"/>
    </location>
</feature>
<sequence length="313" mass="35230">MRVVFMGTPEFAATSLNEINTNSHHEIVGVVTVPDKPSGRGQKMNISDVKKYAVEHNLPLAQPEKLRDENFIETLKSWNADVFVVVAFRMLPQVVWSIPSKGTFNLHGSLLPQYRGAAPINWAVMNGDTETGVTTFLIDEKIDTGNILIADKVAIGENDNVGKIHDQLMQVGAKLVVKTLDGLENDVLKPHPQDETNELRHAPKIFKEDCKIDWNETIQNIHNKIRGLSPYPCAWTTFGNGENYKSLKIYGGLKTDLILEAENFQLVLQKNNLYLKLPQGVYEILELQPEGKRRMSAKDFINGHQNEDTLFVK</sequence>
<evidence type="ECO:0000256" key="3">
    <source>
        <dbReference type="ARBA" id="ARBA00022679"/>
    </source>
</evidence>
<dbReference type="GeneID" id="84650571"/>
<dbReference type="HAMAP" id="MF_00182">
    <property type="entry name" value="Formyl_trans"/>
    <property type="match status" value="1"/>
</dbReference>
<dbReference type="InterPro" id="IPR002376">
    <property type="entry name" value="Formyl_transf_N"/>
</dbReference>
<evidence type="ECO:0000313" key="8">
    <source>
        <dbReference type="EMBL" id="GEM51355.1"/>
    </source>
</evidence>
<dbReference type="OrthoDB" id="9802815at2"/>
<dbReference type="NCBIfam" id="TIGR00460">
    <property type="entry name" value="fmt"/>
    <property type="match status" value="1"/>
</dbReference>
<dbReference type="GO" id="GO:0005829">
    <property type="term" value="C:cytosol"/>
    <property type="evidence" value="ECO:0007669"/>
    <property type="project" value="TreeGrafter"/>
</dbReference>
<keyword evidence="9" id="KW-1185">Reference proteome</keyword>
<comment type="similarity">
    <text evidence="1 5">Belongs to the Fmt family.</text>
</comment>
<dbReference type="InterPro" id="IPR044135">
    <property type="entry name" value="Met-tRNA-FMT_C"/>
</dbReference>
<proteinExistence type="inferred from homology"/>
<dbReference type="GO" id="GO:0004479">
    <property type="term" value="F:methionyl-tRNA formyltransferase activity"/>
    <property type="evidence" value="ECO:0007669"/>
    <property type="project" value="UniProtKB-UniRule"/>
</dbReference>
<feature type="binding site" evidence="5">
    <location>
        <begin position="109"/>
        <end position="112"/>
    </location>
    <ligand>
        <name>(6S)-5,6,7,8-tetrahydrofolate</name>
        <dbReference type="ChEBI" id="CHEBI:57453"/>
    </ligand>
</feature>
<evidence type="ECO:0000259" key="7">
    <source>
        <dbReference type="Pfam" id="PF02911"/>
    </source>
</evidence>
<evidence type="ECO:0000256" key="2">
    <source>
        <dbReference type="ARBA" id="ARBA00012261"/>
    </source>
</evidence>
<evidence type="ECO:0000259" key="6">
    <source>
        <dbReference type="Pfam" id="PF00551"/>
    </source>
</evidence>
<reference evidence="8 9" key="1">
    <citation type="submission" date="2019-07" db="EMBL/GenBank/DDBJ databases">
        <title>Whole genome shotgun sequence of Empedobacter brevis NBRC 14943.</title>
        <authorList>
            <person name="Hosoyama A."/>
            <person name="Uohara A."/>
            <person name="Ohji S."/>
            <person name="Ichikawa N."/>
        </authorList>
    </citation>
    <scope>NUCLEOTIDE SEQUENCE [LARGE SCALE GENOMIC DNA]</scope>
    <source>
        <strain evidence="8 9">NBRC 14943</strain>
    </source>
</reference>